<dbReference type="EMBL" id="AVFL01000003">
    <property type="protein sequence ID" value="EWY41759.1"/>
    <property type="molecule type" value="Genomic_DNA"/>
</dbReference>
<accession>W9H6V4</accession>
<keyword evidence="6 7" id="KW-0472">Membrane</keyword>
<sequence length="318" mass="34043">MLRFFGRRLLLLGVTLVVASVLIFAITNVLPGDVGRIILGPFAPQDAVARLNAELGTDRPIVIRYVDWLTGVARGDWGRSYAFDTAVFPLVVERLGRSLTLAVSGLVVLVPLAVAAGVAAARREGGIFDRVLSTVSLAFGALPEFVTGVFLILVFGIWLGALPIQALPPDGAGPLTVIAHLVLPVGCLVLLLFAYLFRMTRASMIEALAADYTRTAELKGLPQRTVIWHHVLRNALLPTITVIGAQIGWLVGGLVVVETLFKYPGIGSLIHFAATNKDIPLLVGCSLAITFVFALGNLAADLLYAILNPRVRHGRHAH</sequence>
<dbReference type="InterPro" id="IPR035906">
    <property type="entry name" value="MetI-like_sf"/>
</dbReference>
<dbReference type="RefSeq" id="WP_063833640.1">
    <property type="nucleotide sequence ID" value="NZ_AVFL01000003.1"/>
</dbReference>
<evidence type="ECO:0000256" key="1">
    <source>
        <dbReference type="ARBA" id="ARBA00004651"/>
    </source>
</evidence>
<evidence type="ECO:0000313" key="10">
    <source>
        <dbReference type="Proteomes" id="UP000019486"/>
    </source>
</evidence>
<dbReference type="STRING" id="1385369.N825_24870"/>
<feature type="transmembrane region" description="Helical" evidence="7">
    <location>
        <begin position="281"/>
        <end position="307"/>
    </location>
</feature>
<keyword evidence="10" id="KW-1185">Reference proteome</keyword>
<evidence type="ECO:0000259" key="8">
    <source>
        <dbReference type="PROSITE" id="PS50928"/>
    </source>
</evidence>
<keyword evidence="3" id="KW-1003">Cell membrane</keyword>
<keyword evidence="2 7" id="KW-0813">Transport</keyword>
<evidence type="ECO:0000313" key="9">
    <source>
        <dbReference type="EMBL" id="EWY41759.1"/>
    </source>
</evidence>
<keyword evidence="5 7" id="KW-1133">Transmembrane helix</keyword>
<proteinExistence type="inferred from homology"/>
<comment type="caution">
    <text evidence="9">The sequence shown here is derived from an EMBL/GenBank/DDBJ whole genome shotgun (WGS) entry which is preliminary data.</text>
</comment>
<evidence type="ECO:0000256" key="5">
    <source>
        <dbReference type="ARBA" id="ARBA00022989"/>
    </source>
</evidence>
<keyword evidence="4 7" id="KW-0812">Transmembrane</keyword>
<dbReference type="PANTHER" id="PTHR43163:SF3">
    <property type="entry name" value="PEPTIDE ABC TRANSPORTER PERMEASE PROTEIN"/>
    <property type="match status" value="1"/>
</dbReference>
<dbReference type="SUPFAM" id="SSF161098">
    <property type="entry name" value="MetI-like"/>
    <property type="match status" value="1"/>
</dbReference>
<dbReference type="Proteomes" id="UP000019486">
    <property type="component" value="Unassembled WGS sequence"/>
</dbReference>
<feature type="domain" description="ABC transmembrane type-1" evidence="8">
    <location>
        <begin position="95"/>
        <end position="304"/>
    </location>
</feature>
<dbReference type="GO" id="GO:0005886">
    <property type="term" value="C:plasma membrane"/>
    <property type="evidence" value="ECO:0007669"/>
    <property type="project" value="UniProtKB-SubCell"/>
</dbReference>
<dbReference type="AlphaFoldDB" id="W9H6V4"/>
<evidence type="ECO:0000256" key="3">
    <source>
        <dbReference type="ARBA" id="ARBA00022475"/>
    </source>
</evidence>
<feature type="transmembrane region" description="Helical" evidence="7">
    <location>
        <begin position="178"/>
        <end position="197"/>
    </location>
</feature>
<dbReference type="Pfam" id="PF19300">
    <property type="entry name" value="BPD_transp_1_N"/>
    <property type="match status" value="1"/>
</dbReference>
<dbReference type="Gene3D" id="1.10.3720.10">
    <property type="entry name" value="MetI-like"/>
    <property type="match status" value="1"/>
</dbReference>
<evidence type="ECO:0000256" key="6">
    <source>
        <dbReference type="ARBA" id="ARBA00023136"/>
    </source>
</evidence>
<evidence type="ECO:0000256" key="2">
    <source>
        <dbReference type="ARBA" id="ARBA00022448"/>
    </source>
</evidence>
<dbReference type="InterPro" id="IPR000515">
    <property type="entry name" value="MetI-like"/>
</dbReference>
<evidence type="ECO:0000256" key="4">
    <source>
        <dbReference type="ARBA" id="ARBA00022692"/>
    </source>
</evidence>
<dbReference type="OrthoDB" id="7834831at2"/>
<dbReference type="InterPro" id="IPR045621">
    <property type="entry name" value="BPD_transp_1_N"/>
</dbReference>
<comment type="subcellular location">
    <subcellularLocation>
        <location evidence="1 7">Cell membrane</location>
        <topology evidence="1 7">Multi-pass membrane protein</topology>
    </subcellularLocation>
</comment>
<dbReference type="Pfam" id="PF00528">
    <property type="entry name" value="BPD_transp_1"/>
    <property type="match status" value="1"/>
</dbReference>
<dbReference type="PROSITE" id="PS50928">
    <property type="entry name" value="ABC_TM1"/>
    <property type="match status" value="1"/>
</dbReference>
<organism evidence="9 10">
    <name type="scientific">Skermanella stibiiresistens SB22</name>
    <dbReference type="NCBI Taxonomy" id="1385369"/>
    <lineage>
        <taxon>Bacteria</taxon>
        <taxon>Pseudomonadati</taxon>
        <taxon>Pseudomonadota</taxon>
        <taxon>Alphaproteobacteria</taxon>
        <taxon>Rhodospirillales</taxon>
        <taxon>Azospirillaceae</taxon>
        <taxon>Skermanella</taxon>
    </lineage>
</organism>
<feature type="transmembrane region" description="Helical" evidence="7">
    <location>
        <begin position="235"/>
        <end position="261"/>
    </location>
</feature>
<dbReference type="CDD" id="cd06261">
    <property type="entry name" value="TM_PBP2"/>
    <property type="match status" value="1"/>
</dbReference>
<gene>
    <name evidence="9" type="ORF">N825_24870</name>
</gene>
<feature type="transmembrane region" description="Helical" evidence="7">
    <location>
        <begin position="99"/>
        <end position="119"/>
    </location>
</feature>
<protein>
    <submittedName>
        <fullName evidence="9">Peptide ABC transporter permease</fullName>
    </submittedName>
</protein>
<reference evidence="9 10" key="1">
    <citation type="submission" date="2013-08" db="EMBL/GenBank/DDBJ databases">
        <title>The genome sequence of Skermanella stibiiresistens.</title>
        <authorList>
            <person name="Zhu W."/>
            <person name="Wang G."/>
        </authorList>
    </citation>
    <scope>NUCLEOTIDE SEQUENCE [LARGE SCALE GENOMIC DNA]</scope>
    <source>
        <strain evidence="9 10">SB22</strain>
    </source>
</reference>
<dbReference type="GO" id="GO:0055085">
    <property type="term" value="P:transmembrane transport"/>
    <property type="evidence" value="ECO:0007669"/>
    <property type="project" value="InterPro"/>
</dbReference>
<comment type="similarity">
    <text evidence="7">Belongs to the binding-protein-dependent transport system permease family.</text>
</comment>
<name>W9H6V4_9PROT</name>
<feature type="transmembrane region" description="Helical" evidence="7">
    <location>
        <begin position="131"/>
        <end position="158"/>
    </location>
</feature>
<evidence type="ECO:0000256" key="7">
    <source>
        <dbReference type="RuleBase" id="RU363032"/>
    </source>
</evidence>
<dbReference type="PANTHER" id="PTHR43163">
    <property type="entry name" value="DIPEPTIDE TRANSPORT SYSTEM PERMEASE PROTEIN DPPB-RELATED"/>
    <property type="match status" value="1"/>
</dbReference>